<evidence type="ECO:0000313" key="3">
    <source>
        <dbReference type="EMBL" id="NMP59748.1"/>
    </source>
</evidence>
<dbReference type="GO" id="GO:0000150">
    <property type="term" value="F:DNA strand exchange activity"/>
    <property type="evidence" value="ECO:0007669"/>
    <property type="project" value="InterPro"/>
</dbReference>
<dbReference type="SUPFAM" id="SSF46689">
    <property type="entry name" value="Homeodomain-like"/>
    <property type="match status" value="1"/>
</dbReference>
<feature type="domain" description="Resolvase/invertase-type recombinase catalytic" evidence="2">
    <location>
        <begin position="1"/>
        <end position="16"/>
    </location>
</feature>
<protein>
    <submittedName>
        <fullName evidence="3">Helix-turn-helix domain-containing protein</fullName>
    </submittedName>
</protein>
<dbReference type="InterPro" id="IPR006119">
    <property type="entry name" value="Resolv_N"/>
</dbReference>
<feature type="region of interest" description="Disordered" evidence="1">
    <location>
        <begin position="1"/>
        <end position="22"/>
    </location>
</feature>
<evidence type="ECO:0000259" key="2">
    <source>
        <dbReference type="PROSITE" id="PS51736"/>
    </source>
</evidence>
<dbReference type="CDD" id="cd00569">
    <property type="entry name" value="HTH_Hin_like"/>
    <property type="match status" value="1"/>
</dbReference>
<dbReference type="InterPro" id="IPR006120">
    <property type="entry name" value="Resolvase_HTH_dom"/>
</dbReference>
<dbReference type="AlphaFoldDB" id="A0A848N0J1"/>
<name>A0A848N0J1_ENTMU</name>
<gene>
    <name evidence="3" type="ORF">HI921_15005</name>
</gene>
<reference evidence="3 4" key="1">
    <citation type="submission" date="2020-04" db="EMBL/GenBank/DDBJ databases">
        <authorList>
            <person name="Abaymova A."/>
            <person name="Teymurazov M."/>
            <person name="Tazyna O."/>
            <person name="Chatushin Y."/>
            <person name="Svetoch E."/>
            <person name="Pereligyn V."/>
            <person name="Pohylenko V."/>
            <person name="Platonov M."/>
            <person name="Kartsev N."/>
            <person name="Skryabin Y."/>
            <person name="Sizova A."/>
            <person name="Solomentsev V."/>
            <person name="Kislichkina A."/>
            <person name="Bogun A."/>
        </authorList>
    </citation>
    <scope>NUCLEOTIDE SEQUENCE [LARGE SCALE GENOMIC DNA]</scope>
    <source>
        <strain evidence="4">SCPM-O-B-8398 (E28)</strain>
    </source>
</reference>
<dbReference type="Gene3D" id="1.10.10.60">
    <property type="entry name" value="Homeodomain-like"/>
    <property type="match status" value="1"/>
</dbReference>
<accession>A0A848N0J1</accession>
<sequence length="71" mass="8089">ILERSAAGREAARARGRFGGRPEKLTSQDLELLKTLVDNGTPIKTIAERWNVSRTTIYRYLSKIMEKETPK</sequence>
<proteinExistence type="predicted"/>
<dbReference type="PROSITE" id="PS51736">
    <property type="entry name" value="RECOMBINASES_3"/>
    <property type="match status" value="1"/>
</dbReference>
<organism evidence="3 4">
    <name type="scientific">Enterococcus mundtii</name>
    <dbReference type="NCBI Taxonomy" id="53346"/>
    <lineage>
        <taxon>Bacteria</taxon>
        <taxon>Bacillati</taxon>
        <taxon>Bacillota</taxon>
        <taxon>Bacilli</taxon>
        <taxon>Lactobacillales</taxon>
        <taxon>Enterococcaceae</taxon>
        <taxon>Enterococcus</taxon>
    </lineage>
</organism>
<dbReference type="Proteomes" id="UP000557857">
    <property type="component" value="Unassembled WGS sequence"/>
</dbReference>
<evidence type="ECO:0000256" key="1">
    <source>
        <dbReference type="SAM" id="MobiDB-lite"/>
    </source>
</evidence>
<dbReference type="EMBL" id="JABCAG010000082">
    <property type="protein sequence ID" value="NMP59748.1"/>
    <property type="molecule type" value="Genomic_DNA"/>
</dbReference>
<dbReference type="RefSeq" id="WP_169059225.1">
    <property type="nucleotide sequence ID" value="NZ_JABCAG010000082.1"/>
</dbReference>
<dbReference type="Pfam" id="PF02796">
    <property type="entry name" value="HTH_7"/>
    <property type="match status" value="1"/>
</dbReference>
<comment type="caution">
    <text evidence="3">The sequence shown here is derived from an EMBL/GenBank/DDBJ whole genome shotgun (WGS) entry which is preliminary data.</text>
</comment>
<feature type="non-terminal residue" evidence="3">
    <location>
        <position position="1"/>
    </location>
</feature>
<evidence type="ECO:0000313" key="4">
    <source>
        <dbReference type="Proteomes" id="UP000557857"/>
    </source>
</evidence>
<dbReference type="GO" id="GO:0003677">
    <property type="term" value="F:DNA binding"/>
    <property type="evidence" value="ECO:0007669"/>
    <property type="project" value="InterPro"/>
</dbReference>
<feature type="compositionally biased region" description="Basic and acidic residues" evidence="1">
    <location>
        <begin position="1"/>
        <end position="13"/>
    </location>
</feature>
<dbReference type="InterPro" id="IPR009057">
    <property type="entry name" value="Homeodomain-like_sf"/>
</dbReference>